<proteinExistence type="predicted"/>
<reference evidence="1 2" key="1">
    <citation type="journal article" date="2010" name="Science">
        <title>Genomic comparison of the ants Camponotus floridanus and Harpegnathos saltator.</title>
        <authorList>
            <person name="Bonasio R."/>
            <person name="Zhang G."/>
            <person name="Ye C."/>
            <person name="Mutti N.S."/>
            <person name="Fang X."/>
            <person name="Qin N."/>
            <person name="Donahue G."/>
            <person name="Yang P."/>
            <person name="Li Q."/>
            <person name="Li C."/>
            <person name="Zhang P."/>
            <person name="Huang Z."/>
            <person name="Berger S.L."/>
            <person name="Reinberg D."/>
            <person name="Wang J."/>
            <person name="Liebig J."/>
        </authorList>
    </citation>
    <scope>NUCLEOTIDE SEQUENCE [LARGE SCALE GENOMIC DNA]</scope>
    <source>
        <strain evidence="1 2">R22 G/1</strain>
    </source>
</reference>
<dbReference type="Proteomes" id="UP000008237">
    <property type="component" value="Unassembled WGS sequence"/>
</dbReference>
<name>E2BMH0_HARSA</name>
<accession>E2BMH0</accession>
<dbReference type="InParanoid" id="E2BMH0"/>
<evidence type="ECO:0000313" key="1">
    <source>
        <dbReference type="EMBL" id="EFN83116.1"/>
    </source>
</evidence>
<keyword evidence="2" id="KW-1185">Reference proteome</keyword>
<dbReference type="AlphaFoldDB" id="E2BMH0"/>
<organism evidence="2">
    <name type="scientific">Harpegnathos saltator</name>
    <name type="common">Jerdon's jumping ant</name>
    <dbReference type="NCBI Taxonomy" id="610380"/>
    <lineage>
        <taxon>Eukaryota</taxon>
        <taxon>Metazoa</taxon>
        <taxon>Ecdysozoa</taxon>
        <taxon>Arthropoda</taxon>
        <taxon>Hexapoda</taxon>
        <taxon>Insecta</taxon>
        <taxon>Pterygota</taxon>
        <taxon>Neoptera</taxon>
        <taxon>Endopterygota</taxon>
        <taxon>Hymenoptera</taxon>
        <taxon>Apocrita</taxon>
        <taxon>Aculeata</taxon>
        <taxon>Formicoidea</taxon>
        <taxon>Formicidae</taxon>
        <taxon>Ponerinae</taxon>
        <taxon>Ponerini</taxon>
        <taxon>Harpegnathos</taxon>
    </lineage>
</organism>
<gene>
    <name evidence="1" type="ORF">EAI_01457</name>
</gene>
<evidence type="ECO:0000313" key="2">
    <source>
        <dbReference type="Proteomes" id="UP000008237"/>
    </source>
</evidence>
<sequence length="100" mass="11634">MISYCSNEHKQMHNEKHMEICGYLKEYINSHMENETGVDHMTWMNSRLEFLSSIKERLPLVIDRLICSIAKSAIPKTIALYMSKNLEFNMNQDAMSCSSV</sequence>
<dbReference type="EMBL" id="GL449219">
    <property type="protein sequence ID" value="EFN83116.1"/>
    <property type="molecule type" value="Genomic_DNA"/>
</dbReference>
<protein>
    <submittedName>
        <fullName evidence="1">Uncharacterized protein</fullName>
    </submittedName>
</protein>